<evidence type="ECO:0000259" key="2">
    <source>
        <dbReference type="PROSITE" id="PS50405"/>
    </source>
</evidence>
<proteinExistence type="predicted"/>
<evidence type="ECO:0000259" key="1">
    <source>
        <dbReference type="PROSITE" id="PS50404"/>
    </source>
</evidence>
<evidence type="ECO:0000313" key="3">
    <source>
        <dbReference type="EnsemblMetazoa" id="XP_030835418"/>
    </source>
</evidence>
<dbReference type="RefSeq" id="XP_030835418.1">
    <property type="nucleotide sequence ID" value="XM_030979558.1"/>
</dbReference>
<dbReference type="CDD" id="cd03039">
    <property type="entry name" value="GST_N_Sigma_like"/>
    <property type="match status" value="1"/>
</dbReference>
<dbReference type="KEGG" id="spu:752853"/>
<dbReference type="EnsemblMetazoa" id="XM_030979558">
    <property type="protein sequence ID" value="XP_030835418"/>
    <property type="gene ID" value="LOC752853"/>
</dbReference>
<dbReference type="InterPro" id="IPR036249">
    <property type="entry name" value="Thioredoxin-like_sf"/>
</dbReference>
<dbReference type="SUPFAM" id="SSF52833">
    <property type="entry name" value="Thioredoxin-like"/>
    <property type="match status" value="1"/>
</dbReference>
<accession>A0A7M7NGH2</accession>
<dbReference type="InParanoid" id="A0A7M7NGH2"/>
<dbReference type="OMA" id="FENIFRV"/>
<reference evidence="3" key="2">
    <citation type="submission" date="2021-01" db="UniProtKB">
        <authorList>
            <consortium name="EnsemblMetazoa"/>
        </authorList>
    </citation>
    <scope>IDENTIFICATION</scope>
</reference>
<protein>
    <recommendedName>
        <fullName evidence="5">Glutathione transferase</fullName>
    </recommendedName>
</protein>
<dbReference type="Gene3D" id="1.20.1050.10">
    <property type="match status" value="1"/>
</dbReference>
<dbReference type="InterPro" id="IPR050213">
    <property type="entry name" value="GST_superfamily"/>
</dbReference>
<evidence type="ECO:0008006" key="5">
    <source>
        <dbReference type="Google" id="ProtNLM"/>
    </source>
</evidence>
<dbReference type="InterPro" id="IPR010987">
    <property type="entry name" value="Glutathione-S-Trfase_C-like"/>
</dbReference>
<reference evidence="4" key="1">
    <citation type="submission" date="2015-02" db="EMBL/GenBank/DDBJ databases">
        <title>Genome sequencing for Strongylocentrotus purpuratus.</title>
        <authorList>
            <person name="Murali S."/>
            <person name="Liu Y."/>
            <person name="Vee V."/>
            <person name="English A."/>
            <person name="Wang M."/>
            <person name="Skinner E."/>
            <person name="Han Y."/>
            <person name="Muzny D.M."/>
            <person name="Worley K.C."/>
            <person name="Gibbs R.A."/>
        </authorList>
    </citation>
    <scope>NUCLEOTIDE SEQUENCE</scope>
</reference>
<dbReference type="Gene3D" id="3.40.30.10">
    <property type="entry name" value="Glutaredoxin"/>
    <property type="match status" value="1"/>
</dbReference>
<dbReference type="InterPro" id="IPR004045">
    <property type="entry name" value="Glutathione_S-Trfase_N"/>
</dbReference>
<dbReference type="AlphaFoldDB" id="A0A7M7NGH2"/>
<dbReference type="InterPro" id="IPR004046">
    <property type="entry name" value="GST_C"/>
</dbReference>
<dbReference type="GO" id="GO:0006749">
    <property type="term" value="P:glutathione metabolic process"/>
    <property type="evidence" value="ECO:0000318"/>
    <property type="project" value="GO_Central"/>
</dbReference>
<dbReference type="FunCoup" id="A0A7M7NGH2">
    <property type="interactions" value="405"/>
</dbReference>
<dbReference type="FunFam" id="1.20.1050.10:FF:000030">
    <property type="entry name" value="Glutathione S-transferase S1"/>
    <property type="match status" value="1"/>
</dbReference>
<dbReference type="SUPFAM" id="SSF47616">
    <property type="entry name" value="GST C-terminal domain-like"/>
    <property type="match status" value="1"/>
</dbReference>
<dbReference type="Proteomes" id="UP000007110">
    <property type="component" value="Unassembled WGS sequence"/>
</dbReference>
<dbReference type="InterPro" id="IPR036282">
    <property type="entry name" value="Glutathione-S-Trfase_C_sf"/>
</dbReference>
<keyword evidence="4" id="KW-1185">Reference proteome</keyword>
<dbReference type="PANTHER" id="PTHR11571:SF150">
    <property type="entry name" value="GLUTATHIONE S-TRANSFERASE"/>
    <property type="match status" value="1"/>
</dbReference>
<dbReference type="PANTHER" id="PTHR11571">
    <property type="entry name" value="GLUTATHIONE S-TRANSFERASE"/>
    <property type="match status" value="1"/>
</dbReference>
<dbReference type="CDD" id="cd03192">
    <property type="entry name" value="GST_C_Sigma_like"/>
    <property type="match status" value="1"/>
</dbReference>
<dbReference type="Pfam" id="PF02798">
    <property type="entry name" value="GST_N"/>
    <property type="match status" value="1"/>
</dbReference>
<name>A0A7M7NGH2_STRPU</name>
<dbReference type="SFLD" id="SFLDS00019">
    <property type="entry name" value="Glutathione_Transferase_(cytos"/>
    <property type="match status" value="1"/>
</dbReference>
<dbReference type="Pfam" id="PF14497">
    <property type="entry name" value="GST_C_3"/>
    <property type="match status" value="1"/>
</dbReference>
<organism evidence="3 4">
    <name type="scientific">Strongylocentrotus purpuratus</name>
    <name type="common">Purple sea urchin</name>
    <dbReference type="NCBI Taxonomy" id="7668"/>
    <lineage>
        <taxon>Eukaryota</taxon>
        <taxon>Metazoa</taxon>
        <taxon>Echinodermata</taxon>
        <taxon>Eleutherozoa</taxon>
        <taxon>Echinozoa</taxon>
        <taxon>Echinoidea</taxon>
        <taxon>Euechinoidea</taxon>
        <taxon>Echinacea</taxon>
        <taxon>Camarodonta</taxon>
        <taxon>Echinidea</taxon>
        <taxon>Strongylocentrotidae</taxon>
        <taxon>Strongylocentrotus</taxon>
    </lineage>
</organism>
<dbReference type="SFLD" id="SFLDG01205">
    <property type="entry name" value="AMPS.1"/>
    <property type="match status" value="1"/>
</dbReference>
<dbReference type="GeneID" id="752853"/>
<evidence type="ECO:0000313" key="4">
    <source>
        <dbReference type="Proteomes" id="UP000007110"/>
    </source>
</evidence>
<dbReference type="OrthoDB" id="414243at2759"/>
<dbReference type="PROSITE" id="PS50405">
    <property type="entry name" value="GST_CTER"/>
    <property type="match status" value="1"/>
</dbReference>
<feature type="domain" description="GST N-terminal" evidence="1">
    <location>
        <begin position="3"/>
        <end position="84"/>
    </location>
</feature>
<dbReference type="SFLD" id="SFLDG00363">
    <property type="entry name" value="AMPS_(cytGST):_Alpha-__Mu-__Pi"/>
    <property type="match status" value="1"/>
</dbReference>
<dbReference type="GO" id="GO:0004364">
    <property type="term" value="F:glutathione transferase activity"/>
    <property type="evidence" value="ECO:0000318"/>
    <property type="project" value="GO_Central"/>
</dbReference>
<sequence length="210" mass="23680">MPAKYKLIYFNVRARAECSRLLLAQAGVEYEDCRLTSDEFKAIKDDVTKVPLGQLPVLQIDDHPALPQSHAIERHLARSLGLYGKNEVEATRIDVACECIQDLVTPLMKMYFEKDEAKKAEMGKAFVEKDSVAILTAMSNSLMKNSEGKGYFVGDSMTLADIAIFNLFDGLFKHMPPLAEKYPTLKEFDERMRAEPKIAAWLAKRPETAM</sequence>
<feature type="domain" description="GST C-terminal" evidence="2">
    <location>
        <begin position="86"/>
        <end position="210"/>
    </location>
</feature>
<dbReference type="InterPro" id="IPR040079">
    <property type="entry name" value="Glutathione_S-Trfase"/>
</dbReference>
<dbReference type="PROSITE" id="PS50404">
    <property type="entry name" value="GST_NTER"/>
    <property type="match status" value="1"/>
</dbReference>